<proteinExistence type="predicted"/>
<keyword evidence="1" id="KW-0472">Membrane</keyword>
<gene>
    <name evidence="2" type="ORF">SAMN02745691_01159</name>
</gene>
<reference evidence="2 3" key="1">
    <citation type="submission" date="2016-11" db="EMBL/GenBank/DDBJ databases">
        <authorList>
            <person name="Jaros S."/>
            <person name="Januszkiewicz K."/>
            <person name="Wedrychowicz H."/>
        </authorList>
    </citation>
    <scope>NUCLEOTIDE SEQUENCE [LARGE SCALE GENOMIC DNA]</scope>
    <source>
        <strain evidence="2 3">DSM 15970</strain>
    </source>
</reference>
<keyword evidence="1" id="KW-1133">Transmembrane helix</keyword>
<dbReference type="RefSeq" id="WP_178138543.1">
    <property type="nucleotide sequence ID" value="NZ_FQYT01000010.1"/>
</dbReference>
<evidence type="ECO:0000313" key="3">
    <source>
        <dbReference type="Proteomes" id="UP000184342"/>
    </source>
</evidence>
<evidence type="ECO:0000256" key="1">
    <source>
        <dbReference type="SAM" id="Phobius"/>
    </source>
</evidence>
<keyword evidence="3" id="KW-1185">Reference proteome</keyword>
<protein>
    <submittedName>
        <fullName evidence="2">Uncharacterized protein</fullName>
    </submittedName>
</protein>
<sequence length="54" mass="6537">MSQEKVDHHKTEKINRKKILKRQKRIKLLKRVIFTIIVLAIIAFLVWSVYDYLA</sequence>
<organism evidence="2 3">
    <name type="scientific">Parasporobacterium paucivorans DSM 15970</name>
    <dbReference type="NCBI Taxonomy" id="1122934"/>
    <lineage>
        <taxon>Bacteria</taxon>
        <taxon>Bacillati</taxon>
        <taxon>Bacillota</taxon>
        <taxon>Clostridia</taxon>
        <taxon>Lachnospirales</taxon>
        <taxon>Lachnospiraceae</taxon>
        <taxon>Parasporobacterium</taxon>
    </lineage>
</organism>
<evidence type="ECO:0000313" key="2">
    <source>
        <dbReference type="EMBL" id="SHI99410.1"/>
    </source>
</evidence>
<dbReference type="STRING" id="1122934.SAMN02745691_01159"/>
<name>A0A1M6FP04_9FIRM</name>
<accession>A0A1M6FP04</accession>
<dbReference type="Proteomes" id="UP000184342">
    <property type="component" value="Unassembled WGS sequence"/>
</dbReference>
<dbReference type="AlphaFoldDB" id="A0A1M6FP04"/>
<dbReference type="EMBL" id="FQYT01000010">
    <property type="protein sequence ID" value="SHI99410.1"/>
    <property type="molecule type" value="Genomic_DNA"/>
</dbReference>
<keyword evidence="1" id="KW-0812">Transmembrane</keyword>
<feature type="transmembrane region" description="Helical" evidence="1">
    <location>
        <begin position="28"/>
        <end position="50"/>
    </location>
</feature>